<name>A0A223HZP9_THETR</name>
<evidence type="ECO:0000313" key="1">
    <source>
        <dbReference type="EMBL" id="AST57952.1"/>
    </source>
</evidence>
<reference evidence="1 2" key="1">
    <citation type="submission" date="2016-08" db="EMBL/GenBank/DDBJ databases">
        <title>A novel genetic cassette of butanologenic Thermoanaerobacterium thermosaccharolyticum that directly convert cellulose to butanol.</title>
        <authorList>
            <person name="Li T."/>
            <person name="He J."/>
        </authorList>
    </citation>
    <scope>NUCLEOTIDE SEQUENCE [LARGE SCALE GENOMIC DNA]</scope>
    <source>
        <strain evidence="1 2">TG57</strain>
    </source>
</reference>
<dbReference type="RefSeq" id="WP_094397461.1">
    <property type="nucleotide sequence ID" value="NZ_CP016893.1"/>
</dbReference>
<dbReference type="EMBL" id="CP016893">
    <property type="protein sequence ID" value="AST57952.1"/>
    <property type="molecule type" value="Genomic_DNA"/>
</dbReference>
<proteinExistence type="predicted"/>
<organism evidence="1 2">
    <name type="scientific">Thermoanaerobacterium thermosaccharolyticum</name>
    <name type="common">Clostridium thermosaccharolyticum</name>
    <dbReference type="NCBI Taxonomy" id="1517"/>
    <lineage>
        <taxon>Bacteria</taxon>
        <taxon>Bacillati</taxon>
        <taxon>Bacillota</taxon>
        <taxon>Clostridia</taxon>
        <taxon>Thermoanaerobacterales</taxon>
        <taxon>Thermoanaerobacteraceae</taxon>
        <taxon>Thermoanaerobacterium</taxon>
    </lineage>
</organism>
<accession>A0A223HZP9</accession>
<dbReference type="AlphaFoldDB" id="A0A223HZP9"/>
<dbReference type="Proteomes" id="UP000214975">
    <property type="component" value="Chromosome"/>
</dbReference>
<gene>
    <name evidence="1" type="ORF">Thert_01999</name>
</gene>
<sequence>MSFLIGGKILDIDLTWEKGEEFLIKDGLIFPTSATLTMSDVLFKNTNTFSVEYSPFDTKSQRPVYEAFAKLGKKLIGNDKPENYILSFYKEYGRLDLYHFYRDKHLLYNFTTKYNHKIIYGERIIDIKNEAIRFYLLTQIYKTLKEIGLDGCLSDMDKTNKILSMVKDIDNLPDIYGIRTLWYDDLLQKLVKVDDEGSFYSFMNIIYGTLIGEFRYYLDTVQMHLNFPDRKGHNENNITTYIVKPRFSFSVSSLLSIIYLTYLNSINTNKIGYCEICGGVLYKSSKNKRVHTDCSNRMRQKRHNKKSLQG</sequence>
<protein>
    <submittedName>
        <fullName evidence="1">Restriction type II-like superfamily protein</fullName>
    </submittedName>
</protein>
<evidence type="ECO:0000313" key="2">
    <source>
        <dbReference type="Proteomes" id="UP000214975"/>
    </source>
</evidence>